<evidence type="ECO:0000313" key="2">
    <source>
        <dbReference type="EMBL" id="KAL3826462.1"/>
    </source>
</evidence>
<feature type="region of interest" description="Disordered" evidence="1">
    <location>
        <begin position="221"/>
        <end position="243"/>
    </location>
</feature>
<dbReference type="Proteomes" id="UP001530377">
    <property type="component" value="Unassembled WGS sequence"/>
</dbReference>
<sequence length="458" mass="50473">MIAKKIIWKRFQSSPDGNHDGDEEQSGEKQMSQYQLCVDEIKKEGNVLGSLELHEEAMRRLKHHSPRASDEGVANGRDVSARRHAIDRRTGPPQTGGNIILSHIGFMVNGRHGRTASDPSREKMAGRRQSTFKPVEYDEGVTAAQVLQDLDLSDSEDEGVDDHPIPSSCNVANGDNNSGGRRGSILRRASLTFGRKANATICRPLRTAVRRYSNPSSLDLSEFEGEEHVPPAHSPTSLPGRRAASISNIGRRPVRRYLKRRSTVSTDGGNRLLVSKTGDDADQGGGNILHTKNYAETHASNVKREGISITNVGEPIMRNSENFETNVTKSLASWQRRRRTTTGKRRSSLFSHDERRASIDRSSLSSGCNGSMTEDSMTGSITWKVGDGSLICSFHSRNSFTESYAEDGGLICDWERRHSMISDSSCAKSNQDGLLNGNDVDVEKGSLICGWDRSEKTF</sequence>
<proteinExistence type="predicted"/>
<gene>
    <name evidence="2" type="ORF">ACHAXA_011271</name>
</gene>
<evidence type="ECO:0000313" key="3">
    <source>
        <dbReference type="Proteomes" id="UP001530377"/>
    </source>
</evidence>
<organism evidence="2 3">
    <name type="scientific">Cyclostephanos tholiformis</name>
    <dbReference type="NCBI Taxonomy" id="382380"/>
    <lineage>
        <taxon>Eukaryota</taxon>
        <taxon>Sar</taxon>
        <taxon>Stramenopiles</taxon>
        <taxon>Ochrophyta</taxon>
        <taxon>Bacillariophyta</taxon>
        <taxon>Coscinodiscophyceae</taxon>
        <taxon>Thalassiosirophycidae</taxon>
        <taxon>Stephanodiscales</taxon>
        <taxon>Stephanodiscaceae</taxon>
        <taxon>Cyclostephanos</taxon>
    </lineage>
</organism>
<comment type="caution">
    <text evidence="2">The sequence shown here is derived from an EMBL/GenBank/DDBJ whole genome shotgun (WGS) entry which is preliminary data.</text>
</comment>
<accession>A0ABD3SQB5</accession>
<dbReference type="EMBL" id="JALLPB020000021">
    <property type="protein sequence ID" value="KAL3826462.1"/>
    <property type="molecule type" value="Genomic_DNA"/>
</dbReference>
<name>A0ABD3SQB5_9STRA</name>
<feature type="region of interest" description="Disordered" evidence="1">
    <location>
        <begin position="10"/>
        <end position="32"/>
    </location>
</feature>
<reference evidence="2 3" key="1">
    <citation type="submission" date="2024-10" db="EMBL/GenBank/DDBJ databases">
        <title>Updated reference genomes for cyclostephanoid diatoms.</title>
        <authorList>
            <person name="Roberts W.R."/>
            <person name="Alverson A.J."/>
        </authorList>
    </citation>
    <scope>NUCLEOTIDE SEQUENCE [LARGE SCALE GENOMIC DNA]</scope>
    <source>
        <strain evidence="2 3">AJA228-03</strain>
    </source>
</reference>
<dbReference type="AlphaFoldDB" id="A0ABD3SQB5"/>
<feature type="region of interest" description="Disordered" evidence="1">
    <location>
        <begin position="61"/>
        <end position="99"/>
    </location>
</feature>
<feature type="region of interest" description="Disordered" evidence="1">
    <location>
        <begin position="334"/>
        <end position="354"/>
    </location>
</feature>
<keyword evidence="3" id="KW-1185">Reference proteome</keyword>
<feature type="compositionally biased region" description="Basic residues" evidence="1">
    <location>
        <begin position="335"/>
        <end position="347"/>
    </location>
</feature>
<protein>
    <submittedName>
        <fullName evidence="2">Uncharacterized protein</fullName>
    </submittedName>
</protein>
<feature type="region of interest" description="Disordered" evidence="1">
    <location>
        <begin position="153"/>
        <end position="183"/>
    </location>
</feature>
<evidence type="ECO:0000256" key="1">
    <source>
        <dbReference type="SAM" id="MobiDB-lite"/>
    </source>
</evidence>